<evidence type="ECO:0000256" key="2">
    <source>
        <dbReference type="ARBA" id="ARBA00006175"/>
    </source>
</evidence>
<proteinExistence type="inferred from homology"/>
<dbReference type="Proteomes" id="UP001217089">
    <property type="component" value="Unassembled WGS sequence"/>
</dbReference>
<evidence type="ECO:0000256" key="6">
    <source>
        <dbReference type="ARBA" id="ARBA00022989"/>
    </source>
</evidence>
<dbReference type="InterPro" id="IPR023271">
    <property type="entry name" value="Aquaporin-like"/>
</dbReference>
<accession>A0ABQ9EGU2</accession>
<dbReference type="PANTHER" id="PTHR19139">
    <property type="entry name" value="AQUAPORIN TRANSPORTER"/>
    <property type="match status" value="1"/>
</dbReference>
<feature type="transmembrane region" description="Helical" evidence="9">
    <location>
        <begin position="77"/>
        <end position="99"/>
    </location>
</feature>
<evidence type="ECO:0000313" key="11">
    <source>
        <dbReference type="Proteomes" id="UP001217089"/>
    </source>
</evidence>
<dbReference type="Pfam" id="PF00230">
    <property type="entry name" value="MIP"/>
    <property type="match status" value="1"/>
</dbReference>
<sequence>MDIKDRLLKSKEEFLSRHFWKSLRCELIGTLNVEISLSFGLTEIILIKCLGHTSGGHFNPAVTISMLCARHISFIRALSYIFVQFLGALIGGGILFGMIPTNLQGTLGVTLLSNDINKGQAFGIEFMATFIFVFVYFSTLQPNNDTIVPESTFCGVAVCLSCLFSVYWVGPILGGIIGGFTFEYTKDSSNHFENFRRSLRQRVYSLRGKEDCASTNSIATELTCEHDVGTEEVQ</sequence>
<keyword evidence="11" id="KW-1185">Reference proteome</keyword>
<comment type="caution">
    <text evidence="10">The sequence shown here is derived from an EMBL/GenBank/DDBJ whole genome shotgun (WGS) entry which is preliminary data.</text>
</comment>
<name>A0ABQ9EGU2_TEGGR</name>
<feature type="non-terminal residue" evidence="10">
    <location>
        <position position="234"/>
    </location>
</feature>
<keyword evidence="4" id="KW-1003">Cell membrane</keyword>
<dbReference type="PANTHER" id="PTHR19139:SF199">
    <property type="entry name" value="MIP17260P"/>
    <property type="match status" value="1"/>
</dbReference>
<dbReference type="InterPro" id="IPR034294">
    <property type="entry name" value="Aquaporin_transptr"/>
</dbReference>
<dbReference type="InterPro" id="IPR022357">
    <property type="entry name" value="MIP_CS"/>
</dbReference>
<dbReference type="EMBL" id="JARBDR010000917">
    <property type="protein sequence ID" value="KAJ8302802.1"/>
    <property type="molecule type" value="Genomic_DNA"/>
</dbReference>
<organism evidence="10 11">
    <name type="scientific">Tegillarca granosa</name>
    <name type="common">Malaysian cockle</name>
    <name type="synonym">Anadara granosa</name>
    <dbReference type="NCBI Taxonomy" id="220873"/>
    <lineage>
        <taxon>Eukaryota</taxon>
        <taxon>Metazoa</taxon>
        <taxon>Spiralia</taxon>
        <taxon>Lophotrochozoa</taxon>
        <taxon>Mollusca</taxon>
        <taxon>Bivalvia</taxon>
        <taxon>Autobranchia</taxon>
        <taxon>Pteriomorphia</taxon>
        <taxon>Arcoida</taxon>
        <taxon>Arcoidea</taxon>
        <taxon>Arcidae</taxon>
        <taxon>Tegillarca</taxon>
    </lineage>
</organism>
<feature type="transmembrane region" description="Helical" evidence="9">
    <location>
        <begin position="119"/>
        <end position="140"/>
    </location>
</feature>
<evidence type="ECO:0000256" key="9">
    <source>
        <dbReference type="SAM" id="Phobius"/>
    </source>
</evidence>
<feature type="transmembrane region" description="Helical" evidence="9">
    <location>
        <begin position="152"/>
        <end position="170"/>
    </location>
</feature>
<comment type="similarity">
    <text evidence="2 8">Belongs to the MIP/aquaporin (TC 1.A.8) family.</text>
</comment>
<evidence type="ECO:0000256" key="8">
    <source>
        <dbReference type="RuleBase" id="RU000477"/>
    </source>
</evidence>
<keyword evidence="6 9" id="KW-1133">Transmembrane helix</keyword>
<dbReference type="InterPro" id="IPR000425">
    <property type="entry name" value="MIP"/>
</dbReference>
<evidence type="ECO:0000256" key="7">
    <source>
        <dbReference type="ARBA" id="ARBA00023136"/>
    </source>
</evidence>
<dbReference type="PRINTS" id="PR00783">
    <property type="entry name" value="MINTRINSICP"/>
</dbReference>
<keyword evidence="5 8" id="KW-0812">Transmembrane</keyword>
<keyword evidence="7 9" id="KW-0472">Membrane</keyword>
<evidence type="ECO:0000313" key="10">
    <source>
        <dbReference type="EMBL" id="KAJ8302802.1"/>
    </source>
</evidence>
<gene>
    <name evidence="10" type="ORF">KUTeg_019198</name>
</gene>
<comment type="subcellular location">
    <subcellularLocation>
        <location evidence="1">Cell membrane</location>
        <topology evidence="1">Multi-pass membrane protein</topology>
    </subcellularLocation>
</comment>
<evidence type="ECO:0000256" key="1">
    <source>
        <dbReference type="ARBA" id="ARBA00004651"/>
    </source>
</evidence>
<keyword evidence="3 8" id="KW-0813">Transport</keyword>
<dbReference type="Gene3D" id="1.20.1080.10">
    <property type="entry name" value="Glycerol uptake facilitator protein"/>
    <property type="match status" value="1"/>
</dbReference>
<evidence type="ECO:0000256" key="3">
    <source>
        <dbReference type="ARBA" id="ARBA00022448"/>
    </source>
</evidence>
<dbReference type="PROSITE" id="PS00221">
    <property type="entry name" value="MIP"/>
    <property type="match status" value="1"/>
</dbReference>
<reference evidence="10 11" key="1">
    <citation type="submission" date="2022-12" db="EMBL/GenBank/DDBJ databases">
        <title>Chromosome-level genome of Tegillarca granosa.</title>
        <authorList>
            <person name="Kim J."/>
        </authorList>
    </citation>
    <scope>NUCLEOTIDE SEQUENCE [LARGE SCALE GENOMIC DNA]</scope>
    <source>
        <strain evidence="10">Teg-2019</strain>
        <tissue evidence="10">Adductor muscle</tissue>
    </source>
</reference>
<dbReference type="SUPFAM" id="SSF81338">
    <property type="entry name" value="Aquaporin-like"/>
    <property type="match status" value="1"/>
</dbReference>
<protein>
    <submittedName>
        <fullName evidence="10">Uncharacterized protein</fullName>
    </submittedName>
</protein>
<evidence type="ECO:0000256" key="4">
    <source>
        <dbReference type="ARBA" id="ARBA00022475"/>
    </source>
</evidence>
<evidence type="ECO:0000256" key="5">
    <source>
        <dbReference type="ARBA" id="ARBA00022692"/>
    </source>
</evidence>